<dbReference type="PANTHER" id="PTHR37423:SF2">
    <property type="entry name" value="MEMBRANE-BOUND LYTIC MUREIN TRANSGLYCOSYLASE C"/>
    <property type="match status" value="1"/>
</dbReference>
<reference evidence="4" key="1">
    <citation type="journal article" date="2014" name="Int. J. Syst. Evol. Microbiol.">
        <title>Complete genome sequence of Corynebacterium casei LMG S-19264T (=DSM 44701T), isolated from a smear-ripened cheese.</title>
        <authorList>
            <consortium name="US DOE Joint Genome Institute (JGI-PGF)"/>
            <person name="Walter F."/>
            <person name="Albersmeier A."/>
            <person name="Kalinowski J."/>
            <person name="Ruckert C."/>
        </authorList>
    </citation>
    <scope>NUCLEOTIDE SEQUENCE</scope>
    <source>
        <strain evidence="4">CGMCC 1.12751</strain>
    </source>
</reference>
<feature type="domain" description="Transglycosylase SLT" evidence="3">
    <location>
        <begin position="101"/>
        <end position="202"/>
    </location>
</feature>
<evidence type="ECO:0000259" key="3">
    <source>
        <dbReference type="Pfam" id="PF01464"/>
    </source>
</evidence>
<comment type="similarity">
    <text evidence="1">Belongs to the transglycosylase Slt family.</text>
</comment>
<dbReference type="CDD" id="cd16894">
    <property type="entry name" value="MltD-like"/>
    <property type="match status" value="1"/>
</dbReference>
<sequence>MMKWGKNILAFIGLSSMMMLFVYAMQDAPTDENFEKKIINDYNVYALQIPDHLNFAGEDIPLDDPDIYERMDRELLVNTYWQSNGLLMFKRAYKYFPVIEPILKKHGVPDDFKYLAVIESGLVNAVSPAGARGVWQIMPATGKEYGLEINDNVDERYNLEKSTEVACEYLKKSKEQLGSWTLAAAAYNAGNYGVSKRLSEQDVTDYYDLLLGEETGRYLFRIVALKEIMSNPDRYGFNFREKDLYTEIPTYKVEVDTAVTNFASFAKGFDINYKILKIHNPWLREPKLDNKSRKQYFIEIPKEGYYKTKS</sequence>
<organism evidence="4 5">
    <name type="scientific">Bizionia arctica</name>
    <dbReference type="NCBI Taxonomy" id="1495645"/>
    <lineage>
        <taxon>Bacteria</taxon>
        <taxon>Pseudomonadati</taxon>
        <taxon>Bacteroidota</taxon>
        <taxon>Flavobacteriia</taxon>
        <taxon>Flavobacteriales</taxon>
        <taxon>Flavobacteriaceae</taxon>
        <taxon>Bizionia</taxon>
    </lineage>
</organism>
<dbReference type="Pfam" id="PF01464">
    <property type="entry name" value="SLT"/>
    <property type="match status" value="1"/>
</dbReference>
<name>A0A917GX68_9FLAO</name>
<reference evidence="4" key="2">
    <citation type="submission" date="2020-09" db="EMBL/GenBank/DDBJ databases">
        <authorList>
            <person name="Sun Q."/>
            <person name="Zhou Y."/>
        </authorList>
    </citation>
    <scope>NUCLEOTIDE SEQUENCE</scope>
    <source>
        <strain evidence="4">CGMCC 1.12751</strain>
    </source>
</reference>
<dbReference type="InterPro" id="IPR008258">
    <property type="entry name" value="Transglycosylase_SLT_dom_1"/>
</dbReference>
<protein>
    <submittedName>
        <fullName evidence="4">Murein transglycosylase</fullName>
    </submittedName>
</protein>
<evidence type="ECO:0000256" key="2">
    <source>
        <dbReference type="SAM" id="SignalP"/>
    </source>
</evidence>
<dbReference type="InterPro" id="IPR023346">
    <property type="entry name" value="Lysozyme-like_dom_sf"/>
</dbReference>
<keyword evidence="5" id="KW-1185">Reference proteome</keyword>
<proteinExistence type="inferred from homology"/>
<feature type="signal peptide" evidence="2">
    <location>
        <begin position="1"/>
        <end position="24"/>
    </location>
</feature>
<dbReference type="SUPFAM" id="SSF53955">
    <property type="entry name" value="Lysozyme-like"/>
    <property type="match status" value="1"/>
</dbReference>
<dbReference type="PANTHER" id="PTHR37423">
    <property type="entry name" value="SOLUBLE LYTIC MUREIN TRANSGLYCOSYLASE-RELATED"/>
    <property type="match status" value="1"/>
</dbReference>
<feature type="chain" id="PRO_5038022964" evidence="2">
    <location>
        <begin position="25"/>
        <end position="310"/>
    </location>
</feature>
<evidence type="ECO:0000313" key="5">
    <source>
        <dbReference type="Proteomes" id="UP000625976"/>
    </source>
</evidence>
<keyword evidence="2" id="KW-0732">Signal</keyword>
<gene>
    <name evidence="4" type="ORF">GCM10010976_32570</name>
</gene>
<comment type="caution">
    <text evidence="4">The sequence shown here is derived from an EMBL/GenBank/DDBJ whole genome shotgun (WGS) entry which is preliminary data.</text>
</comment>
<dbReference type="EMBL" id="BMFQ01000004">
    <property type="protein sequence ID" value="GGG59301.1"/>
    <property type="molecule type" value="Genomic_DNA"/>
</dbReference>
<dbReference type="AlphaFoldDB" id="A0A917GX68"/>
<dbReference type="Proteomes" id="UP000625976">
    <property type="component" value="Unassembled WGS sequence"/>
</dbReference>
<accession>A0A917GX68</accession>
<dbReference type="Gene3D" id="1.10.530.10">
    <property type="match status" value="1"/>
</dbReference>
<evidence type="ECO:0000313" key="4">
    <source>
        <dbReference type="EMBL" id="GGG59301.1"/>
    </source>
</evidence>
<evidence type="ECO:0000256" key="1">
    <source>
        <dbReference type="ARBA" id="ARBA00007734"/>
    </source>
</evidence>